<dbReference type="InterPro" id="IPR013740">
    <property type="entry name" value="Redoxin"/>
</dbReference>
<dbReference type="EMBL" id="AUXX01000056">
    <property type="protein sequence ID" value="KZN60427.1"/>
    <property type="molecule type" value="Genomic_DNA"/>
</dbReference>
<dbReference type="RefSeq" id="WP_063383024.1">
    <property type="nucleotide sequence ID" value="NZ_AUXX01000056.1"/>
</dbReference>
<protein>
    <recommendedName>
        <fullName evidence="2">Thioredoxin domain-containing protein</fullName>
    </recommendedName>
</protein>
<name>A0A167J2E7_9GAMM</name>
<dbReference type="InterPro" id="IPR036249">
    <property type="entry name" value="Thioredoxin-like_sf"/>
</dbReference>
<evidence type="ECO:0000256" key="1">
    <source>
        <dbReference type="SAM" id="SignalP"/>
    </source>
</evidence>
<dbReference type="PANTHER" id="PTHR42852:SF17">
    <property type="entry name" value="THIOREDOXIN-LIKE PROTEIN HI_1115"/>
    <property type="match status" value="1"/>
</dbReference>
<organism evidence="3 4">
    <name type="scientific">Pseudoalteromonas luteoviolacea S4060-1</name>
    <dbReference type="NCBI Taxonomy" id="1365257"/>
    <lineage>
        <taxon>Bacteria</taxon>
        <taxon>Pseudomonadati</taxon>
        <taxon>Pseudomonadota</taxon>
        <taxon>Gammaproteobacteria</taxon>
        <taxon>Alteromonadales</taxon>
        <taxon>Pseudoalteromonadaceae</taxon>
        <taxon>Pseudoalteromonas</taxon>
    </lineage>
</organism>
<reference evidence="3 4" key="1">
    <citation type="submission" date="2013-07" db="EMBL/GenBank/DDBJ databases">
        <title>Comparative Genomic and Metabolomic Analysis of Twelve Strains of Pseudoalteromonas luteoviolacea.</title>
        <authorList>
            <person name="Vynne N.G."/>
            <person name="Mansson M."/>
            <person name="Gram L."/>
        </authorList>
    </citation>
    <scope>NUCLEOTIDE SEQUENCE [LARGE SCALE GENOMIC DNA]</scope>
    <source>
        <strain evidence="3 4">S4060-1</strain>
    </source>
</reference>
<sequence>MKTFVWLMCLFCATVHAKQYLPLQAQALDARTISTQGKVTYLKFWATWCAYCVEEMPLLQQSHNSANGTYQVVSINIGFNQNRDRVTHYLTKNKYNFPTVYDGNGAITKHYSVLGTPQHILLDEQGNELYRSALFTDELAQKLRQLQETN</sequence>
<dbReference type="InterPro" id="IPR050553">
    <property type="entry name" value="Thioredoxin_ResA/DsbE_sf"/>
</dbReference>
<feature type="domain" description="Thioredoxin" evidence="2">
    <location>
        <begin position="19"/>
        <end position="148"/>
    </location>
</feature>
<dbReference type="PANTHER" id="PTHR42852">
    <property type="entry name" value="THIOL:DISULFIDE INTERCHANGE PROTEIN DSBE"/>
    <property type="match status" value="1"/>
</dbReference>
<proteinExistence type="predicted"/>
<feature type="chain" id="PRO_5007888608" description="Thioredoxin domain-containing protein" evidence="1">
    <location>
        <begin position="18"/>
        <end position="150"/>
    </location>
</feature>
<dbReference type="CDD" id="cd02966">
    <property type="entry name" value="TlpA_like_family"/>
    <property type="match status" value="1"/>
</dbReference>
<dbReference type="SUPFAM" id="SSF52833">
    <property type="entry name" value="Thioredoxin-like"/>
    <property type="match status" value="1"/>
</dbReference>
<dbReference type="Proteomes" id="UP000076661">
    <property type="component" value="Unassembled WGS sequence"/>
</dbReference>
<accession>A0A167J2E7</accession>
<dbReference type="InterPro" id="IPR013766">
    <property type="entry name" value="Thioredoxin_domain"/>
</dbReference>
<dbReference type="GO" id="GO:0016491">
    <property type="term" value="F:oxidoreductase activity"/>
    <property type="evidence" value="ECO:0007669"/>
    <property type="project" value="InterPro"/>
</dbReference>
<comment type="caution">
    <text evidence="3">The sequence shown here is derived from an EMBL/GenBank/DDBJ whole genome shotgun (WGS) entry which is preliminary data.</text>
</comment>
<feature type="signal peptide" evidence="1">
    <location>
        <begin position="1"/>
        <end position="17"/>
    </location>
</feature>
<evidence type="ECO:0000313" key="3">
    <source>
        <dbReference type="EMBL" id="KZN60427.1"/>
    </source>
</evidence>
<evidence type="ECO:0000259" key="2">
    <source>
        <dbReference type="PROSITE" id="PS51352"/>
    </source>
</evidence>
<evidence type="ECO:0000313" key="4">
    <source>
        <dbReference type="Proteomes" id="UP000076661"/>
    </source>
</evidence>
<dbReference type="AlphaFoldDB" id="A0A167J2E7"/>
<dbReference type="PROSITE" id="PS51352">
    <property type="entry name" value="THIOREDOXIN_2"/>
    <property type="match status" value="1"/>
</dbReference>
<gene>
    <name evidence="3" type="ORF">N478_07660</name>
</gene>
<dbReference type="Gene3D" id="3.40.30.10">
    <property type="entry name" value="Glutaredoxin"/>
    <property type="match status" value="1"/>
</dbReference>
<dbReference type="PATRIC" id="fig|1365257.3.peg.4938"/>
<keyword evidence="1" id="KW-0732">Signal</keyword>
<dbReference type="Pfam" id="PF08534">
    <property type="entry name" value="Redoxin"/>
    <property type="match status" value="1"/>
</dbReference>